<dbReference type="AlphaFoldDB" id="A0A1X0NX07"/>
<gene>
    <name evidence="2" type="ORF">TM35_000132160</name>
</gene>
<reference evidence="2 3" key="1">
    <citation type="submission" date="2017-03" db="EMBL/GenBank/DDBJ databases">
        <title>An alternative strategy for trypanosome survival in the mammalian bloodstream revealed through genome and transcriptome analysis of the ubiquitous bovine parasite Trypanosoma (Megatrypanum) theileri.</title>
        <authorList>
            <person name="Kelly S."/>
            <person name="Ivens A."/>
            <person name="Mott A."/>
            <person name="O'Neill E."/>
            <person name="Emms D."/>
            <person name="Macleod O."/>
            <person name="Voorheis P."/>
            <person name="Matthews J."/>
            <person name="Matthews K."/>
            <person name="Carrington M."/>
        </authorList>
    </citation>
    <scope>NUCLEOTIDE SEQUENCE [LARGE SCALE GENOMIC DNA]</scope>
    <source>
        <strain evidence="2">Edinburgh</strain>
    </source>
</reference>
<dbReference type="RefSeq" id="XP_028883278.1">
    <property type="nucleotide sequence ID" value="XM_029025432.1"/>
</dbReference>
<dbReference type="OrthoDB" id="21001at2759"/>
<dbReference type="Proteomes" id="UP000192257">
    <property type="component" value="Unassembled WGS sequence"/>
</dbReference>
<feature type="region of interest" description="Disordered" evidence="1">
    <location>
        <begin position="176"/>
        <end position="218"/>
    </location>
</feature>
<feature type="compositionally biased region" description="Basic and acidic residues" evidence="1">
    <location>
        <begin position="89"/>
        <end position="107"/>
    </location>
</feature>
<protein>
    <submittedName>
        <fullName evidence="2">Uncharacterized protein</fullName>
    </submittedName>
</protein>
<organism evidence="2 3">
    <name type="scientific">Trypanosoma theileri</name>
    <dbReference type="NCBI Taxonomy" id="67003"/>
    <lineage>
        <taxon>Eukaryota</taxon>
        <taxon>Discoba</taxon>
        <taxon>Euglenozoa</taxon>
        <taxon>Kinetoplastea</taxon>
        <taxon>Metakinetoplastina</taxon>
        <taxon>Trypanosomatida</taxon>
        <taxon>Trypanosomatidae</taxon>
        <taxon>Trypanosoma</taxon>
    </lineage>
</organism>
<proteinExistence type="predicted"/>
<evidence type="ECO:0000313" key="3">
    <source>
        <dbReference type="Proteomes" id="UP000192257"/>
    </source>
</evidence>
<feature type="region of interest" description="Disordered" evidence="1">
    <location>
        <begin position="70"/>
        <end position="107"/>
    </location>
</feature>
<evidence type="ECO:0000313" key="2">
    <source>
        <dbReference type="EMBL" id="ORC89212.1"/>
    </source>
</evidence>
<accession>A0A1X0NX07</accession>
<dbReference type="VEuPathDB" id="TriTrypDB:TM35_000132160"/>
<keyword evidence="3" id="KW-1185">Reference proteome</keyword>
<dbReference type="GeneID" id="39985212"/>
<evidence type="ECO:0000256" key="1">
    <source>
        <dbReference type="SAM" id="MobiDB-lite"/>
    </source>
</evidence>
<dbReference type="EMBL" id="NBCO01000013">
    <property type="protein sequence ID" value="ORC89212.1"/>
    <property type="molecule type" value="Genomic_DNA"/>
</dbReference>
<sequence>MLGELPPIVVLPSNPADSLRPVPLFVRCTGLYEICPGSSHIIPSHIDTPHIHTVQTTSDSLQTQRSQLNVANKRDEKTVPPPLPSANVSEEKNTDKSNDASTGDKLDALTEKEVEVLLQVLEERFKKYSVVKQQTSEQYLTRIETDVDRFLTSNYGGGSSRFSSGVASFIKSTIMARLPSPPPGNRGETQEKNSTKEITQNESSSNNNGGGNNGSYDLPTLQESVYRANCIPFNYLDVRPENMRAIGENLVVLRHCLEEYFRPGSTLRKSLLGPVLRAVWSQSLTPLENSASELLQVAQQNVWPPLNHFIRREQQHGDSVQWNERRARYDRIVKALQDDLNYLHTIYKMDETAATTLPVSMQQEGAPEGLSDYVPVSGLVLSRLHRLENEHRTVWDFWRSR</sequence>
<name>A0A1X0NX07_9TRYP</name>
<comment type="caution">
    <text evidence="2">The sequence shown here is derived from an EMBL/GenBank/DDBJ whole genome shotgun (WGS) entry which is preliminary data.</text>
</comment>